<dbReference type="OrthoDB" id="1113105at2759"/>
<dbReference type="EMBL" id="CABITT030000007">
    <property type="protein sequence ID" value="VVB09738.1"/>
    <property type="molecule type" value="Genomic_DNA"/>
</dbReference>
<evidence type="ECO:0000313" key="2">
    <source>
        <dbReference type="EMBL" id="VVB09738.1"/>
    </source>
</evidence>
<comment type="caution">
    <text evidence="2">The sequence shown here is derived from an EMBL/GenBank/DDBJ whole genome shotgun (WGS) entry which is preliminary data.</text>
</comment>
<accession>A0A565C7Y1</accession>
<name>A0A565C7Y1_9BRAS</name>
<keyword evidence="1" id="KW-1133">Transmembrane helix</keyword>
<keyword evidence="3" id="KW-1185">Reference proteome</keyword>
<gene>
    <name evidence="2" type="ORF">ANE_LOCUS20182</name>
</gene>
<evidence type="ECO:0000256" key="1">
    <source>
        <dbReference type="SAM" id="Phobius"/>
    </source>
</evidence>
<dbReference type="AlphaFoldDB" id="A0A565C7Y1"/>
<proteinExistence type="predicted"/>
<feature type="transmembrane region" description="Helical" evidence="1">
    <location>
        <begin position="119"/>
        <end position="143"/>
    </location>
</feature>
<keyword evidence="1" id="KW-0812">Transmembrane</keyword>
<organism evidence="2 3">
    <name type="scientific">Arabis nemorensis</name>
    <dbReference type="NCBI Taxonomy" id="586526"/>
    <lineage>
        <taxon>Eukaryota</taxon>
        <taxon>Viridiplantae</taxon>
        <taxon>Streptophyta</taxon>
        <taxon>Embryophyta</taxon>
        <taxon>Tracheophyta</taxon>
        <taxon>Spermatophyta</taxon>
        <taxon>Magnoliopsida</taxon>
        <taxon>eudicotyledons</taxon>
        <taxon>Gunneridae</taxon>
        <taxon>Pentapetalae</taxon>
        <taxon>rosids</taxon>
        <taxon>malvids</taxon>
        <taxon>Brassicales</taxon>
        <taxon>Brassicaceae</taxon>
        <taxon>Arabideae</taxon>
        <taxon>Arabis</taxon>
    </lineage>
</organism>
<sequence length="144" mass="16296">MGRTFNYSLSSLSASIRSGCREADGEYDIPASLCYYGGRVVEEGVHVWKWWDDAVMEEFNIVKVRLDEAAEKIRNLKVFGGTTLQNIEFLALKQRLVEYEAKLKELKLELLANRGVNEWMLKFAIGGGLIGFAVISTAILRLFK</sequence>
<protein>
    <submittedName>
        <fullName evidence="2">Uncharacterized protein</fullName>
    </submittedName>
</protein>
<keyword evidence="1" id="KW-0472">Membrane</keyword>
<reference evidence="2" key="1">
    <citation type="submission" date="2019-07" db="EMBL/GenBank/DDBJ databases">
        <authorList>
            <person name="Dittberner H."/>
        </authorList>
    </citation>
    <scope>NUCLEOTIDE SEQUENCE [LARGE SCALE GENOMIC DNA]</scope>
</reference>
<evidence type="ECO:0000313" key="3">
    <source>
        <dbReference type="Proteomes" id="UP000489600"/>
    </source>
</evidence>
<dbReference type="Proteomes" id="UP000489600">
    <property type="component" value="Unassembled WGS sequence"/>
</dbReference>